<reference evidence="7" key="1">
    <citation type="journal article" date="2019" name="Int. J. Syst. Evol. Microbiol.">
        <title>The Global Catalogue of Microorganisms (GCM) 10K type strain sequencing project: providing services to taxonomists for standard genome sequencing and annotation.</title>
        <authorList>
            <consortium name="The Broad Institute Genomics Platform"/>
            <consortium name="The Broad Institute Genome Sequencing Center for Infectious Disease"/>
            <person name="Wu L."/>
            <person name="Ma J."/>
        </authorList>
    </citation>
    <scope>NUCLEOTIDE SEQUENCE [LARGE SCALE GENOMIC DNA]</scope>
    <source>
        <strain evidence="7">JCM 18050</strain>
    </source>
</reference>
<dbReference type="PANTHER" id="PTHR43095">
    <property type="entry name" value="SUGAR KINASE"/>
    <property type="match status" value="1"/>
</dbReference>
<protein>
    <submittedName>
        <fullName evidence="6">FGGY-family carbohydrate kinase</fullName>
    </submittedName>
</protein>
<evidence type="ECO:0000256" key="3">
    <source>
        <dbReference type="ARBA" id="ARBA00022777"/>
    </source>
</evidence>
<sequence length="506" mass="57200">MYSIGIDIGTTNCKICIFELPALNLITSYSFVTPKHTSQYGDDFDVIALYTQLEQGLINLITQLKHADRIKNIVIASVGESGVLIDQDQHVVGPAITWYDTRTKVNLAQVSKQFSQDEIYAITGIPIHSNYSLTKILWLKDNYQIDLTRVKWLCMAEFIAYRLSGEQRAELSLASRTLVLDLKRHQWSEKIQTAFGLNQVFVKFAQSGRNFATLNRDLAAKLGAIGQIEVAIGGHDHMCGSIAAGLKEREILNSTGTTEGLLLLMKDANFSQPFLRANLSNGVYVFDDLNTLYTSLPAAGYCIEWFKKTFAVDNQLFISLLDELTSKLIDIEYIKSHQSVFIPHLRGSGPPQRNIAAQALWYGFNENTRKQDALLTLFQGLCFELRNTLESVEQLTESYHPIIKVIGAASKNPLWLQLKADILGREILSCNIPEAVCKGAVMLAAKQNGYIEQLDCYDGEIDTQSYKPNQQLKQHYDQIYQHYYKPIFDLKMKIELCDKEGRLNER</sequence>
<dbReference type="Gene3D" id="3.30.420.40">
    <property type="match status" value="2"/>
</dbReference>
<dbReference type="Pfam" id="PF00370">
    <property type="entry name" value="FGGY_N"/>
    <property type="match status" value="1"/>
</dbReference>
<evidence type="ECO:0000313" key="7">
    <source>
        <dbReference type="Proteomes" id="UP001500171"/>
    </source>
</evidence>
<proteinExistence type="inferred from homology"/>
<comment type="similarity">
    <text evidence="1">Belongs to the FGGY kinase family.</text>
</comment>
<dbReference type="PANTHER" id="PTHR43095:SF5">
    <property type="entry name" value="XYLULOSE KINASE"/>
    <property type="match status" value="1"/>
</dbReference>
<dbReference type="InterPro" id="IPR000577">
    <property type="entry name" value="Carb_kinase_FGGY"/>
</dbReference>
<accession>A0ABP9NA14</accession>
<evidence type="ECO:0000313" key="6">
    <source>
        <dbReference type="EMBL" id="GAA5112736.1"/>
    </source>
</evidence>
<dbReference type="InterPro" id="IPR018485">
    <property type="entry name" value="FGGY_C"/>
</dbReference>
<dbReference type="InterPro" id="IPR018484">
    <property type="entry name" value="FGGY_N"/>
</dbReference>
<dbReference type="Pfam" id="PF02782">
    <property type="entry name" value="FGGY_C"/>
    <property type="match status" value="1"/>
</dbReference>
<evidence type="ECO:0000256" key="1">
    <source>
        <dbReference type="ARBA" id="ARBA00009156"/>
    </source>
</evidence>
<dbReference type="Proteomes" id="UP001500171">
    <property type="component" value="Unassembled WGS sequence"/>
</dbReference>
<dbReference type="RefSeq" id="WP_345491735.1">
    <property type="nucleotide sequence ID" value="NZ_BAABHY010000005.1"/>
</dbReference>
<comment type="caution">
    <text evidence="6">The sequence shown here is derived from an EMBL/GenBank/DDBJ whole genome shotgun (WGS) entry which is preliminary data.</text>
</comment>
<keyword evidence="7" id="KW-1185">Reference proteome</keyword>
<dbReference type="InterPro" id="IPR043129">
    <property type="entry name" value="ATPase_NBD"/>
</dbReference>
<feature type="domain" description="Carbohydrate kinase FGGY N-terminal" evidence="4">
    <location>
        <begin position="2"/>
        <end position="241"/>
    </location>
</feature>
<evidence type="ECO:0000256" key="2">
    <source>
        <dbReference type="ARBA" id="ARBA00022679"/>
    </source>
</evidence>
<dbReference type="SUPFAM" id="SSF53067">
    <property type="entry name" value="Actin-like ATPase domain"/>
    <property type="match status" value="2"/>
</dbReference>
<dbReference type="EMBL" id="BAABHY010000005">
    <property type="protein sequence ID" value="GAA5112736.1"/>
    <property type="molecule type" value="Genomic_DNA"/>
</dbReference>
<evidence type="ECO:0000259" key="4">
    <source>
        <dbReference type="Pfam" id="PF00370"/>
    </source>
</evidence>
<keyword evidence="2" id="KW-0808">Transferase</keyword>
<dbReference type="CDD" id="cd07773">
    <property type="entry name" value="ASKHA_NBD_FGGY_FK"/>
    <property type="match status" value="1"/>
</dbReference>
<organism evidence="6 7">
    <name type="scientific">Orbus sasakiae</name>
    <dbReference type="NCBI Taxonomy" id="1078475"/>
    <lineage>
        <taxon>Bacteria</taxon>
        <taxon>Pseudomonadati</taxon>
        <taxon>Pseudomonadota</taxon>
        <taxon>Gammaproteobacteria</taxon>
        <taxon>Orbales</taxon>
        <taxon>Orbaceae</taxon>
        <taxon>Orbus</taxon>
    </lineage>
</organism>
<keyword evidence="3 6" id="KW-0418">Kinase</keyword>
<dbReference type="GO" id="GO:0016301">
    <property type="term" value="F:kinase activity"/>
    <property type="evidence" value="ECO:0007669"/>
    <property type="project" value="UniProtKB-KW"/>
</dbReference>
<feature type="domain" description="Carbohydrate kinase FGGY C-terminal" evidence="5">
    <location>
        <begin position="253"/>
        <end position="445"/>
    </location>
</feature>
<gene>
    <name evidence="6" type="ORF">GCM10023211_19820</name>
</gene>
<dbReference type="InterPro" id="IPR050406">
    <property type="entry name" value="FGGY_Carb_Kinase"/>
</dbReference>
<name>A0ABP9NA14_9GAMM</name>
<dbReference type="PIRSF" id="PIRSF000538">
    <property type="entry name" value="GlpK"/>
    <property type="match status" value="1"/>
</dbReference>
<evidence type="ECO:0000259" key="5">
    <source>
        <dbReference type="Pfam" id="PF02782"/>
    </source>
</evidence>